<dbReference type="AlphaFoldDB" id="A0A3B0BVR6"/>
<proteinExistence type="predicted"/>
<dbReference type="Proteomes" id="UP000282311">
    <property type="component" value="Unassembled WGS sequence"/>
</dbReference>
<dbReference type="PANTHER" id="PTHR43283:SF7">
    <property type="entry name" value="BETA-LACTAMASE-RELATED DOMAIN-CONTAINING PROTEIN"/>
    <property type="match status" value="1"/>
</dbReference>
<dbReference type="InterPro" id="IPR001466">
    <property type="entry name" value="Beta-lactam-related"/>
</dbReference>
<comment type="caution">
    <text evidence="2">The sequence shown here is derived from an EMBL/GenBank/DDBJ whole genome shotgun (WGS) entry which is preliminary data.</text>
</comment>
<gene>
    <name evidence="2" type="ORF">D7M11_24995</name>
</gene>
<name>A0A3B0BVR6_9BACL</name>
<dbReference type="GO" id="GO:0016787">
    <property type="term" value="F:hydrolase activity"/>
    <property type="evidence" value="ECO:0007669"/>
    <property type="project" value="UniProtKB-KW"/>
</dbReference>
<evidence type="ECO:0000259" key="1">
    <source>
        <dbReference type="Pfam" id="PF00144"/>
    </source>
</evidence>
<dbReference type="EMBL" id="RBAH01000021">
    <property type="protein sequence ID" value="RKN76057.1"/>
    <property type="molecule type" value="Genomic_DNA"/>
</dbReference>
<dbReference type="SUPFAM" id="SSF56601">
    <property type="entry name" value="beta-lactamase/transpeptidase-like"/>
    <property type="match status" value="1"/>
</dbReference>
<keyword evidence="3" id="KW-1185">Reference proteome</keyword>
<sequence length="492" mass="54365">MTNRLFTPAASPESVGIPSEAIAAFLQRIKRLGVNLHGFLIVRDGQIASEGYWAPYTADSTHRMYSVSKSFVSLSVGLLIDAGKLKLNDKVAAFFPDKLPPAPHRYLLDTTVRDLLMMATPHDRTSYSFKDKDWAATFFQHQPCHPPGTVFAYDTAATVILNTIVERITGVPFLTFMRERLLDPIGASKDIWCVQTPEGTSWGGSGVICTLRDMAKVAYVCMNGGRWGEQQLISEQYVREATSKQIDNSLGERSGYGYQIWVEPDGGFAFRGMGSQFAFCFPKQRFLFACIADTQGSANGGLYLEQAYREEILARLSHDPLPEKESAQTELQQSINGLHILPQPGELTSPQAGAISNQWFRMEPNPMGITRMRFRFNGDEGVWEYTNAAGEHQLAFGIGQQVAGQFPQPGYSGARIGTVGDKYRCLASAAWVDPQTLNMLVYVTDHYLGTLKASFNFKGDQIGVLMTKVAEWFLNEYNGFAGGCLDSAAVSE</sequence>
<keyword evidence="2" id="KW-0378">Hydrolase</keyword>
<evidence type="ECO:0000313" key="2">
    <source>
        <dbReference type="EMBL" id="RKN76057.1"/>
    </source>
</evidence>
<feature type="domain" description="Beta-lactamase-related" evidence="1">
    <location>
        <begin position="22"/>
        <end position="299"/>
    </location>
</feature>
<dbReference type="OrthoDB" id="9773047at2"/>
<organism evidence="2 3">
    <name type="scientific">Paenibacillus ginsengarvi</name>
    <dbReference type="NCBI Taxonomy" id="400777"/>
    <lineage>
        <taxon>Bacteria</taxon>
        <taxon>Bacillati</taxon>
        <taxon>Bacillota</taxon>
        <taxon>Bacilli</taxon>
        <taxon>Bacillales</taxon>
        <taxon>Paenibacillaceae</taxon>
        <taxon>Paenibacillus</taxon>
    </lineage>
</organism>
<dbReference type="PANTHER" id="PTHR43283">
    <property type="entry name" value="BETA-LACTAMASE-RELATED"/>
    <property type="match status" value="1"/>
</dbReference>
<evidence type="ECO:0000313" key="3">
    <source>
        <dbReference type="Proteomes" id="UP000282311"/>
    </source>
</evidence>
<accession>A0A3B0BVR6</accession>
<dbReference type="RefSeq" id="WP_120749989.1">
    <property type="nucleotide sequence ID" value="NZ_RBAH01000021.1"/>
</dbReference>
<dbReference type="Gene3D" id="3.40.710.10">
    <property type="entry name" value="DD-peptidase/beta-lactamase superfamily"/>
    <property type="match status" value="1"/>
</dbReference>
<dbReference type="InterPro" id="IPR012338">
    <property type="entry name" value="Beta-lactam/transpept-like"/>
</dbReference>
<protein>
    <submittedName>
        <fullName evidence="2">Class C beta-lactamase-related serine hydrolase</fullName>
    </submittedName>
</protein>
<reference evidence="2 3" key="1">
    <citation type="journal article" date="2007" name="Int. J. Syst. Evol. Microbiol.">
        <title>Paenibacillus ginsengarvi sp. nov., isolated from soil from ginseng cultivation.</title>
        <authorList>
            <person name="Yoon M.H."/>
            <person name="Ten L.N."/>
            <person name="Im W.T."/>
        </authorList>
    </citation>
    <scope>NUCLEOTIDE SEQUENCE [LARGE SCALE GENOMIC DNA]</scope>
    <source>
        <strain evidence="2 3">KCTC 13059</strain>
    </source>
</reference>
<dbReference type="InterPro" id="IPR050789">
    <property type="entry name" value="Diverse_Enzym_Activities"/>
</dbReference>
<dbReference type="Pfam" id="PF00144">
    <property type="entry name" value="Beta-lactamase"/>
    <property type="match status" value="1"/>
</dbReference>